<feature type="region of interest" description="Disordered" evidence="4">
    <location>
        <begin position="153"/>
        <end position="172"/>
    </location>
</feature>
<gene>
    <name evidence="5" type="primary">psbQ</name>
    <name evidence="5" type="ORF">QQ91_0011145</name>
</gene>
<comment type="caution">
    <text evidence="5">The sequence shown here is derived from an EMBL/GenBank/DDBJ whole genome shotgun (WGS) entry which is preliminary data.</text>
</comment>
<evidence type="ECO:0000313" key="5">
    <source>
        <dbReference type="EMBL" id="MCM1983372.1"/>
    </source>
</evidence>
<evidence type="ECO:0000256" key="4">
    <source>
        <dbReference type="SAM" id="MobiDB-lite"/>
    </source>
</evidence>
<dbReference type="Proteomes" id="UP000031561">
    <property type="component" value="Unassembled WGS sequence"/>
</dbReference>
<keyword evidence="2" id="KW-0793">Thylakoid</keyword>
<keyword evidence="3" id="KW-0472">Membrane</keyword>
<dbReference type="Pfam" id="PF05757">
    <property type="entry name" value="PsbQ"/>
    <property type="match status" value="1"/>
</dbReference>
<dbReference type="PROSITE" id="PS51257">
    <property type="entry name" value="PROKAR_LIPOPROTEIN"/>
    <property type="match status" value="1"/>
</dbReference>
<keyword evidence="6" id="KW-1185">Reference proteome</keyword>
<evidence type="ECO:0000313" key="6">
    <source>
        <dbReference type="Proteomes" id="UP000031561"/>
    </source>
</evidence>
<protein>
    <submittedName>
        <fullName evidence="5">Photosystem II protein PsbQ</fullName>
    </submittedName>
</protein>
<evidence type="ECO:0000256" key="2">
    <source>
        <dbReference type="ARBA" id="ARBA00023078"/>
    </source>
</evidence>
<dbReference type="RefSeq" id="WP_166275078.1">
    <property type="nucleotide sequence ID" value="NZ_JTHE03000061.1"/>
</dbReference>
<name>A0ABD4T3R1_9CYAN</name>
<dbReference type="GO" id="GO:0016020">
    <property type="term" value="C:membrane"/>
    <property type="evidence" value="ECO:0007669"/>
    <property type="project" value="UniProtKB-SubCell"/>
</dbReference>
<dbReference type="InterPro" id="IPR017487">
    <property type="entry name" value="PSII_PsbQ_cyanobac"/>
</dbReference>
<dbReference type="NCBIfam" id="TIGR03042">
    <property type="entry name" value="PS_II_psbQ_bact"/>
    <property type="match status" value="1"/>
</dbReference>
<dbReference type="SUPFAM" id="SSF101112">
    <property type="entry name" value="Oxygen-evolving enhancer protein 3"/>
    <property type="match status" value="1"/>
</dbReference>
<organism evidence="5 6">
    <name type="scientific">Lyngbya confervoides BDU141951</name>
    <dbReference type="NCBI Taxonomy" id="1574623"/>
    <lineage>
        <taxon>Bacteria</taxon>
        <taxon>Bacillati</taxon>
        <taxon>Cyanobacteriota</taxon>
        <taxon>Cyanophyceae</taxon>
        <taxon>Oscillatoriophycideae</taxon>
        <taxon>Oscillatoriales</taxon>
        <taxon>Microcoleaceae</taxon>
        <taxon>Lyngbya</taxon>
    </lineage>
</organism>
<sequence>MFKLRSWLSAVLVLLAFVLVSCGGPSRVALPTTYAPEQIEQIQLYVPNILSAKERMSELYKEINEQDWQEAQALMRGPLGEMLQQMKYTASHLLPDDQKSAQASTRAVFEDFIGIDAAAAAKNIYDAQRQYDSAMRDLDRFLSVIPEEAFDFGGDQGEPEVNLNAEESAAEG</sequence>
<proteinExistence type="predicted"/>
<reference evidence="5 6" key="1">
    <citation type="journal article" date="2015" name="Genome Announc.">
        <title>Draft Genome Sequence of Filamentous Marine Cyanobacterium Lyngbya confervoides Strain BDU141951.</title>
        <authorList>
            <person name="Chandrababunaidu M.M."/>
            <person name="Sen D."/>
            <person name="Tripathy S."/>
        </authorList>
    </citation>
    <scope>NUCLEOTIDE SEQUENCE [LARGE SCALE GENOMIC DNA]</scope>
    <source>
        <strain evidence="5 6">BDU141951</strain>
    </source>
</reference>
<accession>A0ABD4T3R1</accession>
<dbReference type="InterPro" id="IPR008797">
    <property type="entry name" value="PSII_PsbQ"/>
</dbReference>
<dbReference type="Gene3D" id="1.20.120.290">
    <property type="entry name" value="Oxygen-evolving enhancer protein 3 (PsbQ), four-helix up-down bundle"/>
    <property type="match status" value="1"/>
</dbReference>
<evidence type="ECO:0000256" key="1">
    <source>
        <dbReference type="ARBA" id="ARBA00004370"/>
    </source>
</evidence>
<comment type="subcellular location">
    <subcellularLocation>
        <location evidence="1">Membrane</location>
    </subcellularLocation>
</comment>
<evidence type="ECO:0000256" key="3">
    <source>
        <dbReference type="ARBA" id="ARBA00023136"/>
    </source>
</evidence>
<dbReference type="EMBL" id="JTHE03000061">
    <property type="protein sequence ID" value="MCM1983372.1"/>
    <property type="molecule type" value="Genomic_DNA"/>
</dbReference>
<dbReference type="InterPro" id="IPR023222">
    <property type="entry name" value="PsbQ-like_dom_sf"/>
</dbReference>
<dbReference type="AlphaFoldDB" id="A0ABD4T3R1"/>